<feature type="transmembrane region" description="Helical" evidence="2">
    <location>
        <begin position="9"/>
        <end position="28"/>
    </location>
</feature>
<dbReference type="RefSeq" id="WP_055185027.1">
    <property type="nucleotide sequence ID" value="NZ_CAXSZC010000015.1"/>
</dbReference>
<dbReference type="InterPro" id="IPR016047">
    <property type="entry name" value="M23ase_b-sheet_dom"/>
</dbReference>
<dbReference type="SUPFAM" id="SSF51261">
    <property type="entry name" value="Duplicated hybrid motif"/>
    <property type="match status" value="1"/>
</dbReference>
<dbReference type="EMBL" id="MAPZ01000028">
    <property type="protein sequence ID" value="OBY09628.1"/>
    <property type="molecule type" value="Genomic_DNA"/>
</dbReference>
<dbReference type="OrthoDB" id="9809488at2"/>
<keyword evidence="1" id="KW-0732">Signal</keyword>
<name>A0A174WH66_9CLOT</name>
<dbReference type="Pfam" id="PF01551">
    <property type="entry name" value="Peptidase_M23"/>
    <property type="match status" value="1"/>
</dbReference>
<evidence type="ECO:0000313" key="4">
    <source>
        <dbReference type="EMBL" id="OBY09628.1"/>
    </source>
</evidence>
<dbReference type="PROSITE" id="PS51109">
    <property type="entry name" value="G5"/>
    <property type="match status" value="1"/>
</dbReference>
<protein>
    <recommendedName>
        <fullName evidence="3">G5 domain-containing protein</fullName>
    </recommendedName>
</protein>
<keyword evidence="2" id="KW-0812">Transmembrane</keyword>
<dbReference type="AlphaFoldDB" id="A0A174WH66"/>
<accession>A0A174WH66</accession>
<dbReference type="InterPro" id="IPR050570">
    <property type="entry name" value="Cell_wall_metabolism_enzyme"/>
</dbReference>
<keyword evidence="2" id="KW-1133">Transmembrane helix</keyword>
<proteinExistence type="predicted"/>
<dbReference type="eggNOG" id="COG0739">
    <property type="taxonomic scope" value="Bacteria"/>
</dbReference>
<keyword evidence="2" id="KW-0472">Membrane</keyword>
<evidence type="ECO:0000256" key="1">
    <source>
        <dbReference type="ARBA" id="ARBA00022729"/>
    </source>
</evidence>
<dbReference type="Gene3D" id="2.20.230.10">
    <property type="entry name" value="Resuscitation-promoting factor rpfb"/>
    <property type="match status" value="1"/>
</dbReference>
<comment type="caution">
    <text evidence="4">The sequence shown here is derived from an EMBL/GenBank/DDBJ whole genome shotgun (WGS) entry which is preliminary data.</text>
</comment>
<dbReference type="PANTHER" id="PTHR21666:SF289">
    <property type="entry name" value="L-ALA--D-GLU ENDOPEPTIDASE"/>
    <property type="match status" value="1"/>
</dbReference>
<evidence type="ECO:0000259" key="3">
    <source>
        <dbReference type="PROSITE" id="PS51109"/>
    </source>
</evidence>
<dbReference type="Proteomes" id="UP000092714">
    <property type="component" value="Unassembled WGS sequence"/>
</dbReference>
<dbReference type="SMART" id="SM01208">
    <property type="entry name" value="G5"/>
    <property type="match status" value="1"/>
</dbReference>
<dbReference type="PANTHER" id="PTHR21666">
    <property type="entry name" value="PEPTIDASE-RELATED"/>
    <property type="match status" value="1"/>
</dbReference>
<reference evidence="4 5" key="1">
    <citation type="submission" date="2016-06" db="EMBL/GenBank/DDBJ databases">
        <authorList>
            <person name="Kjaerup R.B."/>
            <person name="Dalgaard T.S."/>
            <person name="Juul-Madsen H.R."/>
        </authorList>
    </citation>
    <scope>NUCLEOTIDE SEQUENCE [LARGE SCALE GENOMIC DNA]</scope>
    <source>
        <strain evidence="4 5">373-A1</strain>
    </source>
</reference>
<dbReference type="Pfam" id="PF07501">
    <property type="entry name" value="G5"/>
    <property type="match status" value="1"/>
</dbReference>
<sequence>MDIRLQTKFILCCLISSIILIIINLLGLNSDNIYKLYINNQEVECYGEIEELSIQCNEVKNSINDIIIDKEDKNDITYKKVKYDEVKGTDKDLRDSIISSINSEAVLTKVYLGDQYYGLVLNEQEGKEVLRRIGEIFIDESKIDRDKIISVDVKANLRYEKENERIRNVKPIEEIARNIIKSDKFNNLVFVDILCREERVDSIDVSTKVVNRDDMYLGEVYVEEGEEGIKSVVSNVVYRNGLKVNEEIIEQDIIKYSIDKVVYKGTKSPIKEDVAFLRMPTRGGYVTSNFGPRWGSTHSGMDIAGEIGDPVCSALDGKVKECRYDGSYGNKILIQHEDGIETIYGHLSKFEVKVGDEIKKGQLIGRVGSTGRSTGPHLHFEVRVNGSPVDPKKYLVN</sequence>
<dbReference type="Gene3D" id="2.70.70.10">
    <property type="entry name" value="Glucose Permease (Domain IIA)"/>
    <property type="match status" value="1"/>
</dbReference>
<dbReference type="InterPro" id="IPR011098">
    <property type="entry name" value="G5_dom"/>
</dbReference>
<feature type="domain" description="G5" evidence="3">
    <location>
        <begin position="188"/>
        <end position="268"/>
    </location>
</feature>
<gene>
    <name evidence="4" type="ORF">CP373A1_14930</name>
</gene>
<dbReference type="InterPro" id="IPR011055">
    <property type="entry name" value="Dup_hybrid_motif"/>
</dbReference>
<organism evidence="4 5">
    <name type="scientific">Clostridium paraputrificum</name>
    <dbReference type="NCBI Taxonomy" id="29363"/>
    <lineage>
        <taxon>Bacteria</taxon>
        <taxon>Bacillati</taxon>
        <taxon>Bacillota</taxon>
        <taxon>Clostridia</taxon>
        <taxon>Eubacteriales</taxon>
        <taxon>Clostridiaceae</taxon>
        <taxon>Clostridium</taxon>
    </lineage>
</organism>
<evidence type="ECO:0000313" key="5">
    <source>
        <dbReference type="Proteomes" id="UP000092714"/>
    </source>
</evidence>
<evidence type="ECO:0000256" key="2">
    <source>
        <dbReference type="SAM" id="Phobius"/>
    </source>
</evidence>
<keyword evidence="5" id="KW-1185">Reference proteome</keyword>
<dbReference type="GO" id="GO:0004222">
    <property type="term" value="F:metalloendopeptidase activity"/>
    <property type="evidence" value="ECO:0007669"/>
    <property type="project" value="TreeGrafter"/>
</dbReference>
<dbReference type="CDD" id="cd12797">
    <property type="entry name" value="M23_peptidase"/>
    <property type="match status" value="1"/>
</dbReference>